<dbReference type="AlphaFoldDB" id="X1A558"/>
<proteinExistence type="predicted"/>
<protein>
    <submittedName>
        <fullName evidence="1">Uncharacterized protein</fullName>
    </submittedName>
</protein>
<gene>
    <name evidence="1" type="ORF">S01H4_00834</name>
</gene>
<accession>X1A558</accession>
<name>X1A558_9ZZZZ</name>
<reference evidence="1" key="1">
    <citation type="journal article" date="2014" name="Front. Microbiol.">
        <title>High frequency of phylogenetically diverse reductive dehalogenase-homologous genes in deep subseafloor sedimentary metagenomes.</title>
        <authorList>
            <person name="Kawai M."/>
            <person name="Futagami T."/>
            <person name="Toyoda A."/>
            <person name="Takaki Y."/>
            <person name="Nishi S."/>
            <person name="Hori S."/>
            <person name="Arai W."/>
            <person name="Tsubouchi T."/>
            <person name="Morono Y."/>
            <person name="Uchiyama I."/>
            <person name="Ito T."/>
            <person name="Fujiyama A."/>
            <person name="Inagaki F."/>
            <person name="Takami H."/>
        </authorList>
    </citation>
    <scope>NUCLEOTIDE SEQUENCE</scope>
    <source>
        <strain evidence="1">Expedition CK06-06</strain>
    </source>
</reference>
<organism evidence="1">
    <name type="scientific">marine sediment metagenome</name>
    <dbReference type="NCBI Taxonomy" id="412755"/>
    <lineage>
        <taxon>unclassified sequences</taxon>
        <taxon>metagenomes</taxon>
        <taxon>ecological metagenomes</taxon>
    </lineage>
</organism>
<sequence>MLISVYLFKNTDNNITKKQEIYITVLIITHKDLKKQNLNSYKVS</sequence>
<comment type="caution">
    <text evidence="1">The sequence shown here is derived from an EMBL/GenBank/DDBJ whole genome shotgun (WGS) entry which is preliminary data.</text>
</comment>
<dbReference type="EMBL" id="BART01000130">
    <property type="protein sequence ID" value="GAG65312.1"/>
    <property type="molecule type" value="Genomic_DNA"/>
</dbReference>
<evidence type="ECO:0000313" key="1">
    <source>
        <dbReference type="EMBL" id="GAG65312.1"/>
    </source>
</evidence>